<dbReference type="EMBL" id="JANPWB010000011">
    <property type="protein sequence ID" value="KAJ1131577.1"/>
    <property type="molecule type" value="Genomic_DNA"/>
</dbReference>
<dbReference type="Proteomes" id="UP001066276">
    <property type="component" value="Chromosome 7"/>
</dbReference>
<protein>
    <recommendedName>
        <fullName evidence="3">Secreted protein</fullName>
    </recommendedName>
</protein>
<dbReference type="AlphaFoldDB" id="A0AAV7PTF1"/>
<organism evidence="1 2">
    <name type="scientific">Pleurodeles waltl</name>
    <name type="common">Iberian ribbed newt</name>
    <dbReference type="NCBI Taxonomy" id="8319"/>
    <lineage>
        <taxon>Eukaryota</taxon>
        <taxon>Metazoa</taxon>
        <taxon>Chordata</taxon>
        <taxon>Craniata</taxon>
        <taxon>Vertebrata</taxon>
        <taxon>Euteleostomi</taxon>
        <taxon>Amphibia</taxon>
        <taxon>Batrachia</taxon>
        <taxon>Caudata</taxon>
        <taxon>Salamandroidea</taxon>
        <taxon>Salamandridae</taxon>
        <taxon>Pleurodelinae</taxon>
        <taxon>Pleurodeles</taxon>
    </lineage>
</organism>
<sequence>MRKTELLLTRPSLDIFAVVLCKLCRSAMVRRCPDMRVTPAVQVHDVSEVTLGSRWSRADLQLTPGLGVYRRRKPSWTIWDLAALKAYSGRC</sequence>
<keyword evidence="2" id="KW-1185">Reference proteome</keyword>
<proteinExistence type="predicted"/>
<accession>A0AAV7PTF1</accession>
<evidence type="ECO:0000313" key="2">
    <source>
        <dbReference type="Proteomes" id="UP001066276"/>
    </source>
</evidence>
<name>A0AAV7PTF1_PLEWA</name>
<evidence type="ECO:0008006" key="3">
    <source>
        <dbReference type="Google" id="ProtNLM"/>
    </source>
</evidence>
<evidence type="ECO:0000313" key="1">
    <source>
        <dbReference type="EMBL" id="KAJ1131577.1"/>
    </source>
</evidence>
<comment type="caution">
    <text evidence="1">The sequence shown here is derived from an EMBL/GenBank/DDBJ whole genome shotgun (WGS) entry which is preliminary data.</text>
</comment>
<gene>
    <name evidence="1" type="ORF">NDU88_009912</name>
</gene>
<reference evidence="1" key="1">
    <citation type="journal article" date="2022" name="bioRxiv">
        <title>Sequencing and chromosome-scale assembly of the giantPleurodeles waltlgenome.</title>
        <authorList>
            <person name="Brown T."/>
            <person name="Elewa A."/>
            <person name="Iarovenko S."/>
            <person name="Subramanian E."/>
            <person name="Araus A.J."/>
            <person name="Petzold A."/>
            <person name="Susuki M."/>
            <person name="Suzuki K.-i.T."/>
            <person name="Hayashi T."/>
            <person name="Toyoda A."/>
            <person name="Oliveira C."/>
            <person name="Osipova E."/>
            <person name="Leigh N.D."/>
            <person name="Simon A."/>
            <person name="Yun M.H."/>
        </authorList>
    </citation>
    <scope>NUCLEOTIDE SEQUENCE</scope>
    <source>
        <strain evidence="1">20211129_DDA</strain>
        <tissue evidence="1">Liver</tissue>
    </source>
</reference>